<dbReference type="GO" id="GO:0003677">
    <property type="term" value="F:DNA binding"/>
    <property type="evidence" value="ECO:0007669"/>
    <property type="project" value="UniProtKB-KW"/>
</dbReference>
<proteinExistence type="predicted"/>
<dbReference type="GO" id="GO:0006355">
    <property type="term" value="P:regulation of DNA-templated transcription"/>
    <property type="evidence" value="ECO:0007669"/>
    <property type="project" value="InterPro"/>
</dbReference>
<name>A0A1T4Q4V4_VIBCI</name>
<dbReference type="PANTHER" id="PTHR44688:SF16">
    <property type="entry name" value="DNA-BINDING TRANSCRIPTIONAL ACTIVATOR DEVR_DOSR"/>
    <property type="match status" value="1"/>
</dbReference>
<organism evidence="5 6">
    <name type="scientific">Vibrio cincinnatiensis DSM 19608</name>
    <dbReference type="NCBI Taxonomy" id="1123491"/>
    <lineage>
        <taxon>Bacteria</taxon>
        <taxon>Pseudomonadati</taxon>
        <taxon>Pseudomonadota</taxon>
        <taxon>Gammaproteobacteria</taxon>
        <taxon>Vibrionales</taxon>
        <taxon>Vibrionaceae</taxon>
        <taxon>Vibrio</taxon>
    </lineage>
</organism>
<keyword evidence="3" id="KW-0804">Transcription</keyword>
<dbReference type="GeneID" id="70581538"/>
<evidence type="ECO:0000256" key="1">
    <source>
        <dbReference type="ARBA" id="ARBA00023015"/>
    </source>
</evidence>
<evidence type="ECO:0000259" key="4">
    <source>
        <dbReference type="PROSITE" id="PS50043"/>
    </source>
</evidence>
<dbReference type="SMART" id="SM00421">
    <property type="entry name" value="HTH_LUXR"/>
    <property type="match status" value="1"/>
</dbReference>
<dbReference type="RefSeq" id="WP_078926370.1">
    <property type="nucleotide sequence ID" value="NZ_FUXB01000009.1"/>
</dbReference>
<accession>A0A1T4Q4V4</accession>
<dbReference type="STRING" id="1123491.SAMN02745782_01991"/>
<dbReference type="InterPro" id="IPR036388">
    <property type="entry name" value="WH-like_DNA-bd_sf"/>
</dbReference>
<keyword evidence="6" id="KW-1185">Reference proteome</keyword>
<evidence type="ECO:0000313" key="6">
    <source>
        <dbReference type="Proteomes" id="UP000190834"/>
    </source>
</evidence>
<keyword evidence="1" id="KW-0805">Transcription regulation</keyword>
<dbReference type="InterPro" id="IPR000792">
    <property type="entry name" value="Tscrpt_reg_LuxR_C"/>
</dbReference>
<dbReference type="PRINTS" id="PR00038">
    <property type="entry name" value="HTHLUXR"/>
</dbReference>
<dbReference type="Pfam" id="PF00196">
    <property type="entry name" value="GerE"/>
    <property type="match status" value="1"/>
</dbReference>
<keyword evidence="2" id="KW-0238">DNA-binding</keyword>
<dbReference type="InterPro" id="IPR016032">
    <property type="entry name" value="Sig_transdc_resp-reg_C-effctor"/>
</dbReference>
<dbReference type="SUPFAM" id="SSF46894">
    <property type="entry name" value="C-terminal effector domain of the bipartite response regulators"/>
    <property type="match status" value="1"/>
</dbReference>
<evidence type="ECO:0000256" key="2">
    <source>
        <dbReference type="ARBA" id="ARBA00023125"/>
    </source>
</evidence>
<dbReference type="PROSITE" id="PS50043">
    <property type="entry name" value="HTH_LUXR_2"/>
    <property type="match status" value="1"/>
</dbReference>
<dbReference type="EMBL" id="FUXB01000009">
    <property type="protein sequence ID" value="SJZ98577.1"/>
    <property type="molecule type" value="Genomic_DNA"/>
</dbReference>
<dbReference type="Proteomes" id="UP000190834">
    <property type="component" value="Unassembled WGS sequence"/>
</dbReference>
<evidence type="ECO:0000256" key="3">
    <source>
        <dbReference type="ARBA" id="ARBA00023163"/>
    </source>
</evidence>
<dbReference type="PANTHER" id="PTHR44688">
    <property type="entry name" value="DNA-BINDING TRANSCRIPTIONAL ACTIVATOR DEVR_DOSR"/>
    <property type="match status" value="1"/>
</dbReference>
<dbReference type="OrthoDB" id="343383at2"/>
<dbReference type="AlphaFoldDB" id="A0A1T4Q4V4"/>
<reference evidence="6" key="1">
    <citation type="submission" date="2017-02" db="EMBL/GenBank/DDBJ databases">
        <authorList>
            <person name="Varghese N."/>
            <person name="Submissions S."/>
        </authorList>
    </citation>
    <scope>NUCLEOTIDE SEQUENCE [LARGE SCALE GENOMIC DNA]</scope>
    <source>
        <strain evidence="6">DSM 19608</strain>
    </source>
</reference>
<dbReference type="Gene3D" id="1.10.10.10">
    <property type="entry name" value="Winged helix-like DNA-binding domain superfamily/Winged helix DNA-binding domain"/>
    <property type="match status" value="1"/>
</dbReference>
<gene>
    <name evidence="5" type="ORF">SAMN02745782_01991</name>
</gene>
<dbReference type="CDD" id="cd06170">
    <property type="entry name" value="LuxR_C_like"/>
    <property type="match status" value="1"/>
</dbReference>
<protein>
    <submittedName>
        <fullName evidence="5">Regulatory protein, luxR family</fullName>
    </submittedName>
</protein>
<sequence length="270" mass="31419">MNNQEYHQLGNAIAALKTPYFTSHLIDLLKTILPFDCAVILGYRQNKHPIYLYDSIPSQRQLLFQHYLTHTYLQDPFYTAIAQQQHTGILHRSEFSQLAFTHVQQEYHTDFYEKTGWQDEVGIAVNLDETRWIVVYLGILEKEKNITTKQLTSLKQRFSILEALCRQHWGHQPLLLSENGQTHTDIRHWVEQAIYQFGAKHLTPREQQITSLLVQGLDSQDIAHQLNISQGTVKNHRKHIYAQLHVSSLSELFQLFLNHLIASPQLGNES</sequence>
<feature type="domain" description="HTH luxR-type" evidence="4">
    <location>
        <begin position="195"/>
        <end position="260"/>
    </location>
</feature>
<evidence type="ECO:0000313" key="5">
    <source>
        <dbReference type="EMBL" id="SJZ98577.1"/>
    </source>
</evidence>